<evidence type="ECO:0000256" key="5">
    <source>
        <dbReference type="ARBA" id="ARBA00033748"/>
    </source>
</evidence>
<keyword evidence="8" id="KW-1185">Reference proteome</keyword>
<dbReference type="Proteomes" id="UP001515683">
    <property type="component" value="Unassembled WGS sequence"/>
</dbReference>
<reference evidence="7 8" key="1">
    <citation type="journal article" date="2019" name="bioRxiv">
        <title>Bacteria contribute to plant secondary compound degradation in a generalist herbivore system.</title>
        <authorList>
            <person name="Francoeur C.B."/>
            <person name="Khadempour L."/>
            <person name="Moreira-Soto R.D."/>
            <person name="Gotting K."/>
            <person name="Book A.J."/>
            <person name="Pinto-Tomas A.A."/>
            <person name="Keefover-Ring K."/>
            <person name="Currie C.R."/>
        </authorList>
    </citation>
    <scope>NUCLEOTIDE SEQUENCE [LARGE SCALE GENOMIC DNA]</scope>
    <source>
        <strain evidence="7">Acro-835</strain>
    </source>
</reference>
<dbReference type="PIRSF" id="PIRSF000337">
    <property type="entry name" value="NTA_MOA"/>
    <property type="match status" value="1"/>
</dbReference>
<accession>A0ABX0RG27</accession>
<sequence>MMSLHLALFLETTGCHYAGWRMPGLPEVPHPADFRLLKSLAQQAEAAKFDLVFMADKLSVDDIYAGHFADAVQHRVTERPDPFSVLSALAAVTDRIGLAGTISSSFASPFATARTLATLDHISAGRAGWNVVTSTSAAEARNFGQQLLSHDRRYLKAEAFIQAVTQLWDSWQGDAIQGDREQGVYADGRKIRYVDIDNQWFKVKGPLNISRPPQGHPVTIQAGGSSAFTELAARHADVIFAAEKADLASAKSYYANLKALVERQGRQADSLKVLPGLQPIIAATQKEADELLETLTQLHHPLATLTHLSNTMDYDWSQHALDEPVPDISAQLGRRERFSPMLNHARAENMTLRQFTKWVARSGFIVAGTAESIAARIALWYQERAVDGFVIMPPYVPGASDAFFQQVVPLLQERGIFRTEYQHTTLRGHLGLPAV</sequence>
<dbReference type="PANTHER" id="PTHR30011:SF16">
    <property type="entry name" value="C2H2 FINGER DOMAIN TRANSCRIPTION FACTOR (EUROFUNG)-RELATED"/>
    <property type="match status" value="1"/>
</dbReference>
<dbReference type="InterPro" id="IPR011251">
    <property type="entry name" value="Luciferase-like_dom"/>
</dbReference>
<evidence type="ECO:0000313" key="8">
    <source>
        <dbReference type="Proteomes" id="UP001515683"/>
    </source>
</evidence>
<gene>
    <name evidence="7" type="ORF">F3J40_11360</name>
</gene>
<dbReference type="NCBIfam" id="TIGR03860">
    <property type="entry name" value="FMN_nitrolo"/>
    <property type="match status" value="1"/>
</dbReference>
<keyword evidence="1" id="KW-0285">Flavoprotein</keyword>
<organism evidence="7 8">
    <name type="scientific">Candidatus Pantoea multigeneris</name>
    <dbReference type="NCBI Taxonomy" id="2608357"/>
    <lineage>
        <taxon>Bacteria</taxon>
        <taxon>Pseudomonadati</taxon>
        <taxon>Pseudomonadota</taxon>
        <taxon>Gammaproteobacteria</taxon>
        <taxon>Enterobacterales</taxon>
        <taxon>Erwiniaceae</taxon>
        <taxon>Pantoea</taxon>
    </lineage>
</organism>
<dbReference type="InterPro" id="IPR036661">
    <property type="entry name" value="Luciferase-like_sf"/>
</dbReference>
<evidence type="ECO:0000256" key="3">
    <source>
        <dbReference type="ARBA" id="ARBA00023002"/>
    </source>
</evidence>
<feature type="domain" description="Luciferase-like" evidence="6">
    <location>
        <begin position="32"/>
        <end position="387"/>
    </location>
</feature>
<comment type="caution">
    <text evidence="7">The sequence shown here is derived from an EMBL/GenBank/DDBJ whole genome shotgun (WGS) entry which is preliminary data.</text>
</comment>
<dbReference type="EMBL" id="VWXF01000004">
    <property type="protein sequence ID" value="NIF22195.1"/>
    <property type="molecule type" value="Genomic_DNA"/>
</dbReference>
<dbReference type="CDD" id="cd01095">
    <property type="entry name" value="Nitrilotriacetate_monoxgenase"/>
    <property type="match status" value="1"/>
</dbReference>
<dbReference type="PANTHER" id="PTHR30011">
    <property type="entry name" value="ALKANESULFONATE MONOOXYGENASE-RELATED"/>
    <property type="match status" value="1"/>
</dbReference>
<evidence type="ECO:0000256" key="2">
    <source>
        <dbReference type="ARBA" id="ARBA00022643"/>
    </source>
</evidence>
<dbReference type="InterPro" id="IPR051260">
    <property type="entry name" value="Diverse_substr_monoxygenases"/>
</dbReference>
<keyword evidence="2" id="KW-0288">FMN</keyword>
<keyword evidence="3 7" id="KW-0560">Oxidoreductase</keyword>
<dbReference type="InterPro" id="IPR016215">
    <property type="entry name" value="NTA_MOA"/>
</dbReference>
<evidence type="ECO:0000313" key="7">
    <source>
        <dbReference type="EMBL" id="NIF22195.1"/>
    </source>
</evidence>
<comment type="similarity">
    <text evidence="5">Belongs to the NtaA/SnaA/DszA monooxygenase family.</text>
</comment>
<dbReference type="GO" id="GO:0004497">
    <property type="term" value="F:monooxygenase activity"/>
    <property type="evidence" value="ECO:0007669"/>
    <property type="project" value="UniProtKB-KW"/>
</dbReference>
<dbReference type="Pfam" id="PF00296">
    <property type="entry name" value="Bac_luciferase"/>
    <property type="match status" value="1"/>
</dbReference>
<evidence type="ECO:0000256" key="4">
    <source>
        <dbReference type="ARBA" id="ARBA00023033"/>
    </source>
</evidence>
<keyword evidence="4 7" id="KW-0503">Monooxygenase</keyword>
<evidence type="ECO:0000256" key="1">
    <source>
        <dbReference type="ARBA" id="ARBA00022630"/>
    </source>
</evidence>
<dbReference type="RefSeq" id="WP_167014685.1">
    <property type="nucleotide sequence ID" value="NZ_VWXF01000004.1"/>
</dbReference>
<protein>
    <submittedName>
        <fullName evidence="7">NtaA/DmoA family FMN-dependent monooxygenase</fullName>
        <ecNumber evidence="7">1.14.-.-</ecNumber>
    </submittedName>
</protein>
<dbReference type="EC" id="1.14.-.-" evidence="7"/>
<name>A0ABX0RG27_9GAMM</name>
<evidence type="ECO:0000259" key="6">
    <source>
        <dbReference type="Pfam" id="PF00296"/>
    </source>
</evidence>
<dbReference type="Gene3D" id="3.20.20.30">
    <property type="entry name" value="Luciferase-like domain"/>
    <property type="match status" value="1"/>
</dbReference>
<proteinExistence type="inferred from homology"/>
<dbReference type="SUPFAM" id="SSF51679">
    <property type="entry name" value="Bacterial luciferase-like"/>
    <property type="match status" value="1"/>
</dbReference>